<sequence length="416" mass="45200">MLATLITVGDEILIGQIVDTNSAWMAQELNKIGVQVNEIITTSDDKDSMISAFAKAESQSDIVLITGGLGPTKDDVTKLTLAEYFDDTLVKNEEVLEHVKYLFEHYVKKPMEALNENQALVPSKAKLLKNSYGTAPGMWLERNNTIFISMPGVPFEMKHLMSEHVLPEIKKIGNLPFIYHRTIITAGVGESTIATKIADWENALPIDIKLAYLPSLGTVRLRLSCIGAQEEEVKQRVDSQVERLYELIGDIVVGEGNDNSLAVQVTELFKKSGKSLSTAESCTGGKIANLLTEIPGASQIFKGSTVTYATQSKVDVLGVDASIIEKHSVVSAPVAQAMAAAAQKIFKSDYAIATTGNAGPSKGDSDAQVGTVFIGIATPTNTYAKEFFMGNHRERVVQKSVNKAFEMLQQEILKSL</sequence>
<proteinExistence type="inferred from homology"/>
<dbReference type="Proteomes" id="UP000029221">
    <property type="component" value="Unassembled WGS sequence"/>
</dbReference>
<dbReference type="SUPFAM" id="SSF142433">
    <property type="entry name" value="CinA-like"/>
    <property type="match status" value="1"/>
</dbReference>
<dbReference type="AlphaFoldDB" id="A0A090QLP9"/>
<evidence type="ECO:0000313" key="4">
    <source>
        <dbReference type="Proteomes" id="UP000029221"/>
    </source>
</evidence>
<dbReference type="InterPro" id="IPR008136">
    <property type="entry name" value="CinA_C"/>
</dbReference>
<feature type="domain" description="MoaB/Mog" evidence="2">
    <location>
        <begin position="4"/>
        <end position="171"/>
    </location>
</feature>
<comment type="similarity">
    <text evidence="1">Belongs to the CinA family.</text>
</comment>
<protein>
    <recommendedName>
        <fullName evidence="1">CinA-like protein</fullName>
    </recommendedName>
</protein>
<dbReference type="STRING" id="319236.BST91_08060"/>
<evidence type="ECO:0000313" key="3">
    <source>
        <dbReference type="EMBL" id="GAK96441.1"/>
    </source>
</evidence>
<dbReference type="eggNOG" id="COG1546">
    <property type="taxonomic scope" value="Bacteria"/>
</dbReference>
<dbReference type="InterPro" id="IPR036425">
    <property type="entry name" value="MoaB/Mog-like_dom_sf"/>
</dbReference>
<dbReference type="PIRSF" id="PIRSF006728">
    <property type="entry name" value="CinA"/>
    <property type="match status" value="1"/>
</dbReference>
<dbReference type="eggNOG" id="COG1058">
    <property type="taxonomic scope" value="Bacteria"/>
</dbReference>
<dbReference type="Pfam" id="PF02464">
    <property type="entry name" value="CinA"/>
    <property type="match status" value="1"/>
</dbReference>
<dbReference type="EMBL" id="BBML01000002">
    <property type="protein sequence ID" value="GAK96441.1"/>
    <property type="molecule type" value="Genomic_DNA"/>
</dbReference>
<dbReference type="RefSeq" id="WP_042277737.1">
    <property type="nucleotide sequence ID" value="NZ_BBML01000002.1"/>
</dbReference>
<dbReference type="NCBIfam" id="NF001813">
    <property type="entry name" value="PRK00549.1"/>
    <property type="match status" value="1"/>
</dbReference>
<name>A0A090QLP9_9FLAO</name>
<evidence type="ECO:0000259" key="2">
    <source>
        <dbReference type="SMART" id="SM00852"/>
    </source>
</evidence>
<dbReference type="InterPro" id="IPR050101">
    <property type="entry name" value="CinA"/>
</dbReference>
<comment type="caution">
    <text evidence="3">The sequence shown here is derived from an EMBL/GenBank/DDBJ whole genome shotgun (WGS) entry which is preliminary data.</text>
</comment>
<dbReference type="Pfam" id="PF00994">
    <property type="entry name" value="MoCF_biosynth"/>
    <property type="match status" value="1"/>
</dbReference>
<reference evidence="3" key="1">
    <citation type="journal article" date="2014" name="Genome Announc.">
        <title>Draft Genome Sequences of Marine Flavobacterium Nonlabens Strains NR17, NR24, NR27, NR32, NR33, and Ara13.</title>
        <authorList>
            <person name="Nakanishi M."/>
            <person name="Meirelles P."/>
            <person name="Suzuki R."/>
            <person name="Takatani N."/>
            <person name="Mino S."/>
            <person name="Suda W."/>
            <person name="Oshima K."/>
            <person name="Hattori M."/>
            <person name="Ohkuma M."/>
            <person name="Hosokawa M."/>
            <person name="Miyashita K."/>
            <person name="Thompson F.L."/>
            <person name="Niwa A."/>
            <person name="Sawabe T."/>
            <person name="Sawabe T."/>
        </authorList>
    </citation>
    <scope>NUCLEOTIDE SEQUENCE [LARGE SCALE GENOMIC DNA]</scope>
    <source>
        <strain evidence="3">JCM 19294</strain>
    </source>
</reference>
<dbReference type="NCBIfam" id="TIGR00199">
    <property type="entry name" value="PncC_domain"/>
    <property type="match status" value="1"/>
</dbReference>
<dbReference type="NCBIfam" id="TIGR00177">
    <property type="entry name" value="molyb_syn"/>
    <property type="match status" value="1"/>
</dbReference>
<dbReference type="SUPFAM" id="SSF53218">
    <property type="entry name" value="Molybdenum cofactor biosynthesis proteins"/>
    <property type="match status" value="1"/>
</dbReference>
<dbReference type="CDD" id="cd00885">
    <property type="entry name" value="cinA"/>
    <property type="match status" value="1"/>
</dbReference>
<dbReference type="HAMAP" id="MF_00226_B">
    <property type="entry name" value="CinA_B"/>
    <property type="match status" value="1"/>
</dbReference>
<dbReference type="PANTHER" id="PTHR13939:SF0">
    <property type="entry name" value="NMN AMIDOHYDROLASE-LIKE PROTEIN YFAY"/>
    <property type="match status" value="1"/>
</dbReference>
<dbReference type="Gene3D" id="3.40.980.10">
    <property type="entry name" value="MoaB/Mog-like domain"/>
    <property type="match status" value="1"/>
</dbReference>
<keyword evidence="4" id="KW-1185">Reference proteome</keyword>
<gene>
    <name evidence="3" type="ORF">JCM19294_1954</name>
</gene>
<organism evidence="3 4">
    <name type="scientific">Nonlabens tegetincola</name>
    <dbReference type="NCBI Taxonomy" id="323273"/>
    <lineage>
        <taxon>Bacteria</taxon>
        <taxon>Pseudomonadati</taxon>
        <taxon>Bacteroidota</taxon>
        <taxon>Flavobacteriia</taxon>
        <taxon>Flavobacteriales</taxon>
        <taxon>Flavobacteriaceae</taxon>
        <taxon>Nonlabens</taxon>
    </lineage>
</organism>
<dbReference type="PANTHER" id="PTHR13939">
    <property type="entry name" value="NICOTINAMIDE-NUCLEOTIDE AMIDOHYDROLASE PNCC"/>
    <property type="match status" value="1"/>
</dbReference>
<dbReference type="InterPro" id="IPR001453">
    <property type="entry name" value="MoaB/Mog_dom"/>
</dbReference>
<accession>A0A090QLP9</accession>
<dbReference type="NCBIfam" id="TIGR00200">
    <property type="entry name" value="cinA_nterm"/>
    <property type="match status" value="1"/>
</dbReference>
<dbReference type="Gene3D" id="3.90.950.20">
    <property type="entry name" value="CinA-like"/>
    <property type="match status" value="1"/>
</dbReference>
<dbReference type="InterPro" id="IPR008135">
    <property type="entry name" value="Competence-induced_CinA"/>
</dbReference>
<dbReference type="InterPro" id="IPR036653">
    <property type="entry name" value="CinA-like_C"/>
</dbReference>
<evidence type="ECO:0000256" key="1">
    <source>
        <dbReference type="HAMAP-Rule" id="MF_00226"/>
    </source>
</evidence>
<dbReference type="Pfam" id="PF18146">
    <property type="entry name" value="CinA_KH"/>
    <property type="match status" value="1"/>
</dbReference>
<dbReference type="SMART" id="SM00852">
    <property type="entry name" value="MoCF_biosynth"/>
    <property type="match status" value="1"/>
</dbReference>
<dbReference type="InterPro" id="IPR041424">
    <property type="entry name" value="CinA_KH"/>
</dbReference>